<comment type="catalytic activity">
    <reaction evidence="4 8">
        <text>succinate semialdehyde + NADP(+) + H2O = succinate + NADPH + 2 H(+)</text>
        <dbReference type="Rhea" id="RHEA:13213"/>
        <dbReference type="ChEBI" id="CHEBI:15377"/>
        <dbReference type="ChEBI" id="CHEBI:15378"/>
        <dbReference type="ChEBI" id="CHEBI:30031"/>
        <dbReference type="ChEBI" id="CHEBI:57706"/>
        <dbReference type="ChEBI" id="CHEBI:57783"/>
        <dbReference type="ChEBI" id="CHEBI:58349"/>
        <dbReference type="EC" id="1.2.1.16"/>
    </reaction>
</comment>
<evidence type="ECO:0000256" key="4">
    <source>
        <dbReference type="ARBA" id="ARBA00050387"/>
    </source>
</evidence>
<evidence type="ECO:0000256" key="7">
    <source>
        <dbReference type="RuleBase" id="RU003345"/>
    </source>
</evidence>
<dbReference type="InterPro" id="IPR016162">
    <property type="entry name" value="Ald_DH_N"/>
</dbReference>
<dbReference type="InterPro" id="IPR015590">
    <property type="entry name" value="Aldehyde_DH_dom"/>
</dbReference>
<dbReference type="Gene3D" id="3.40.605.10">
    <property type="entry name" value="Aldehyde Dehydrogenase, Chain A, domain 1"/>
    <property type="match status" value="1"/>
</dbReference>
<dbReference type="EMBL" id="JAAQPF010000772">
    <property type="protein sequence ID" value="KAF5697108.1"/>
    <property type="molecule type" value="Genomic_DNA"/>
</dbReference>
<dbReference type="NCBIfam" id="TIGR01780">
    <property type="entry name" value="SSADH"/>
    <property type="match status" value="1"/>
</dbReference>
<feature type="domain" description="Aldehyde dehydrogenase" evidence="9">
    <location>
        <begin position="24"/>
        <end position="486"/>
    </location>
</feature>
<dbReference type="InterPro" id="IPR010102">
    <property type="entry name" value="Succ_semiAld_DH"/>
</dbReference>
<dbReference type="GO" id="GO:0005737">
    <property type="term" value="C:cytoplasm"/>
    <property type="evidence" value="ECO:0007669"/>
    <property type="project" value="TreeGrafter"/>
</dbReference>
<evidence type="ECO:0000256" key="1">
    <source>
        <dbReference type="ARBA" id="ARBA00005176"/>
    </source>
</evidence>
<dbReference type="InterPro" id="IPR016163">
    <property type="entry name" value="Ald_DH_C"/>
</dbReference>
<evidence type="ECO:0000256" key="8">
    <source>
        <dbReference type="RuleBase" id="RU365091"/>
    </source>
</evidence>
<organism evidence="10 11">
    <name type="scientific">Fusarium globosum</name>
    <dbReference type="NCBI Taxonomy" id="78864"/>
    <lineage>
        <taxon>Eukaryota</taxon>
        <taxon>Fungi</taxon>
        <taxon>Dikarya</taxon>
        <taxon>Ascomycota</taxon>
        <taxon>Pezizomycotina</taxon>
        <taxon>Sordariomycetes</taxon>
        <taxon>Hypocreomycetidae</taxon>
        <taxon>Hypocreales</taxon>
        <taxon>Nectriaceae</taxon>
        <taxon>Fusarium</taxon>
        <taxon>Fusarium fujikuroi species complex</taxon>
    </lineage>
</organism>
<evidence type="ECO:0000256" key="2">
    <source>
        <dbReference type="ARBA" id="ARBA00009986"/>
    </source>
</evidence>
<comment type="catalytic activity">
    <reaction evidence="5 8">
        <text>succinate semialdehyde + NAD(+) + H2O = succinate + NADH + 2 H(+)</text>
        <dbReference type="Rhea" id="RHEA:13217"/>
        <dbReference type="ChEBI" id="CHEBI:15377"/>
        <dbReference type="ChEBI" id="CHEBI:15378"/>
        <dbReference type="ChEBI" id="CHEBI:30031"/>
        <dbReference type="ChEBI" id="CHEBI:57540"/>
        <dbReference type="ChEBI" id="CHEBI:57706"/>
        <dbReference type="ChEBI" id="CHEBI:57945"/>
        <dbReference type="EC" id="1.2.1.16"/>
    </reaction>
</comment>
<accession>A0A8H6CYN3</accession>
<dbReference type="InterPro" id="IPR016160">
    <property type="entry name" value="Ald_DH_CS_CYS"/>
</dbReference>
<evidence type="ECO:0000256" key="3">
    <source>
        <dbReference type="ARBA" id="ARBA00023002"/>
    </source>
</evidence>
<dbReference type="InterPro" id="IPR029510">
    <property type="entry name" value="Ald_DH_CS_GLU"/>
</dbReference>
<sequence>MANAVPQLRNPSLLIQKNFINNEWVDSISGKTFKVYDPATGSTIGSCPESTPEDAEKAIRAASAALPVWKSATGRDRSRILRRWYELVLENKDDLATLITLENGKSKADAAGEVLFAASFIEWFAEEAPRIYGDVISHSQSNFRVSTLKEPIGVCALITPWNFPAAMVARKLAPALAAGCTSILKPAFETPFTANALLSLLSRTSLPAGVVNSITADTNTPSIGQTLCSSDIVRKISFTGSTRIGKLLMSQSSGTLKKMSLELGGNAPFIVFDDADLDVAVEAAVTSKFKSSGQTCVCSNRIFVQKGVYDEFLRRLREEVGKFKVGSGFDAKTTHGPLISAAAVQRLEGLVKEAVQDGAKVECGGSALKDQGPNFFAPTILSNVETSMRVVDEEIFGPVAPVFSFDEEEAIIQVANKCEVGLASYIFTQDLNRATRITEQLQFGMVAVNSGVVSDAAAPFGGVKHSGLGREGSKYGIEDYLQIKTVVLGNVNVQHRALL</sequence>
<dbReference type="FunFam" id="3.40.605.10:FF:000005">
    <property type="entry name" value="Succinate-semialdehyde dehydrogenase I"/>
    <property type="match status" value="1"/>
</dbReference>
<dbReference type="PROSITE" id="PS00687">
    <property type="entry name" value="ALDEHYDE_DEHYDR_GLU"/>
    <property type="match status" value="1"/>
</dbReference>
<evidence type="ECO:0000259" key="9">
    <source>
        <dbReference type="Pfam" id="PF00171"/>
    </source>
</evidence>
<evidence type="ECO:0000313" key="10">
    <source>
        <dbReference type="EMBL" id="KAF5697108.1"/>
    </source>
</evidence>
<dbReference type="SUPFAM" id="SSF53720">
    <property type="entry name" value="ALDH-like"/>
    <property type="match status" value="1"/>
</dbReference>
<comment type="caution">
    <text evidence="10">The sequence shown here is derived from an EMBL/GenBank/DDBJ whole genome shotgun (WGS) entry which is preliminary data.</text>
</comment>
<dbReference type="CDD" id="cd07103">
    <property type="entry name" value="ALDH_F5_SSADH_GabD"/>
    <property type="match status" value="1"/>
</dbReference>
<dbReference type="Proteomes" id="UP000532311">
    <property type="component" value="Unassembled WGS sequence"/>
</dbReference>
<dbReference type="EC" id="1.2.1.16" evidence="8"/>
<gene>
    <name evidence="10" type="ORF">FGLOB1_12996</name>
</gene>
<dbReference type="PANTHER" id="PTHR43353">
    <property type="entry name" value="SUCCINATE-SEMIALDEHYDE DEHYDROGENASE, MITOCHONDRIAL"/>
    <property type="match status" value="1"/>
</dbReference>
<dbReference type="GO" id="GO:0009450">
    <property type="term" value="P:gamma-aminobutyric acid catabolic process"/>
    <property type="evidence" value="ECO:0007669"/>
    <property type="project" value="UniProtKB-UniPathway"/>
</dbReference>
<dbReference type="InterPro" id="IPR050740">
    <property type="entry name" value="Aldehyde_DH_Superfamily"/>
</dbReference>
<dbReference type="UniPathway" id="UPA00733"/>
<dbReference type="PANTHER" id="PTHR43353:SF11">
    <property type="entry name" value="SUCCINATE SEMIALDEHYDE DEHYDROGENASE (EUROFUNG)"/>
    <property type="match status" value="1"/>
</dbReference>
<dbReference type="InterPro" id="IPR016161">
    <property type="entry name" value="Ald_DH/histidinol_DH"/>
</dbReference>
<name>A0A8H6CYN3_9HYPO</name>
<dbReference type="Gene3D" id="3.40.309.10">
    <property type="entry name" value="Aldehyde Dehydrogenase, Chain A, domain 2"/>
    <property type="match status" value="1"/>
</dbReference>
<dbReference type="AlphaFoldDB" id="A0A8H6CYN3"/>
<comment type="similarity">
    <text evidence="2 7">Belongs to the aldehyde dehydrogenase family.</text>
</comment>
<dbReference type="GO" id="GO:0004777">
    <property type="term" value="F:succinate-semialdehyde dehydrogenase (NAD+) activity"/>
    <property type="evidence" value="ECO:0007669"/>
    <property type="project" value="UniProtKB-UniRule"/>
</dbReference>
<keyword evidence="3 7" id="KW-0560">Oxidoreductase</keyword>
<reference evidence="10 11" key="1">
    <citation type="submission" date="2020-05" db="EMBL/GenBank/DDBJ databases">
        <title>Identification and distribution of gene clusters putatively required for synthesis of sphingolipid metabolism inhibitors in phylogenetically diverse species of the filamentous fungus Fusarium.</title>
        <authorList>
            <person name="Kim H.-S."/>
            <person name="Busman M."/>
            <person name="Brown D.W."/>
            <person name="Divon H."/>
            <person name="Uhlig S."/>
            <person name="Proctor R.H."/>
        </authorList>
    </citation>
    <scope>NUCLEOTIDE SEQUENCE [LARGE SCALE GENOMIC DNA]</scope>
    <source>
        <strain evidence="10 11">NRRL 26131</strain>
    </source>
</reference>
<comment type="pathway">
    <text evidence="1 8">Amino-acid degradation; 4-aminobutanoate degradation.</text>
</comment>
<evidence type="ECO:0000313" key="11">
    <source>
        <dbReference type="Proteomes" id="UP000532311"/>
    </source>
</evidence>
<dbReference type="PROSITE" id="PS00070">
    <property type="entry name" value="ALDEHYDE_DEHYDR_CYS"/>
    <property type="match status" value="1"/>
</dbReference>
<evidence type="ECO:0000256" key="6">
    <source>
        <dbReference type="PROSITE-ProRule" id="PRU10007"/>
    </source>
</evidence>
<feature type="active site" evidence="6">
    <location>
        <position position="262"/>
    </location>
</feature>
<keyword evidence="11" id="KW-1185">Reference proteome</keyword>
<dbReference type="Pfam" id="PF00171">
    <property type="entry name" value="Aldedh"/>
    <property type="match status" value="1"/>
</dbReference>
<protein>
    <recommendedName>
        <fullName evidence="8">Succinate-semialdehyde dehydrogenase</fullName>
        <ecNumber evidence="8">1.2.1.16</ecNumber>
    </recommendedName>
</protein>
<evidence type="ECO:0000256" key="5">
    <source>
        <dbReference type="ARBA" id="ARBA00052698"/>
    </source>
</evidence>
<dbReference type="FunFam" id="3.40.309.10:FF:000004">
    <property type="entry name" value="Succinate-semialdehyde dehydrogenase I"/>
    <property type="match status" value="1"/>
</dbReference>
<proteinExistence type="inferred from homology"/>